<feature type="transmembrane region" description="Helical" evidence="6">
    <location>
        <begin position="119"/>
        <end position="142"/>
    </location>
</feature>
<feature type="transmembrane region" description="Helical" evidence="6">
    <location>
        <begin position="87"/>
        <end position="107"/>
    </location>
</feature>
<feature type="transmembrane region" description="Helical" evidence="6">
    <location>
        <begin position="54"/>
        <end position="75"/>
    </location>
</feature>
<feature type="transmembrane region" description="Helical" evidence="6">
    <location>
        <begin position="302"/>
        <end position="325"/>
    </location>
</feature>
<gene>
    <name evidence="7" type="ORF">HCJ92_06380</name>
</gene>
<evidence type="ECO:0000256" key="5">
    <source>
        <dbReference type="ARBA" id="ARBA00023136"/>
    </source>
</evidence>
<evidence type="ECO:0000256" key="4">
    <source>
        <dbReference type="ARBA" id="ARBA00022989"/>
    </source>
</evidence>
<keyword evidence="5 6" id="KW-0472">Membrane</keyword>
<sequence length="454" mass="46846">MPDESQPRDRAGTPVRRGSRAFGMLWAGQLLALLGSSAAVFCLALTVYAGTGDATALALVVGVGSLGMIYLAPLAGAVSDHFARRHVVCAGNALLAVLSLLLAWQVWRFTAEDGAGLRVILLLVFLAGTVKAAVSTTLAACVRELRPERDLSRVNGFTSLIETVPTVSGPLVGAALYSTVTPAAVFALEAVTFAAAAAMAATIRRSSGPGTRERRPLRPFAGTRRGFRFIFAHPGFRALQCVYAGVNFFAGTATAVVTVYIVSSSAAGTEAWNLAVFNVAGPVGLLLGAVVVVLVGGRGSRFAVIVCALAAGALLGRLGLALAVVPPLWFLTHLLTQAGVQISNAQATAIWQERTPPGIQATVFGVRRLLGQGLFPPAVVLGGLLAERWFHDGGALAEAASGAVPRFAENGGGAGLLLAVCAVGQVALALVLATSGRFRRLAERPRSDVPDPAR</sequence>
<dbReference type="PANTHER" id="PTHR23513">
    <property type="entry name" value="INTEGRAL MEMBRANE EFFLUX PROTEIN-RELATED"/>
    <property type="match status" value="1"/>
</dbReference>
<dbReference type="Gene3D" id="1.20.1250.20">
    <property type="entry name" value="MFS general substrate transporter like domains"/>
    <property type="match status" value="1"/>
</dbReference>
<protein>
    <submittedName>
        <fullName evidence="7">MFS transporter</fullName>
    </submittedName>
</protein>
<accession>A0ABX1AJA5</accession>
<evidence type="ECO:0000256" key="6">
    <source>
        <dbReference type="SAM" id="Phobius"/>
    </source>
</evidence>
<organism evidence="7 8">
    <name type="scientific">Streptomyces spiramenti</name>
    <dbReference type="NCBI Taxonomy" id="2720606"/>
    <lineage>
        <taxon>Bacteria</taxon>
        <taxon>Bacillati</taxon>
        <taxon>Actinomycetota</taxon>
        <taxon>Actinomycetes</taxon>
        <taxon>Kitasatosporales</taxon>
        <taxon>Streptomycetaceae</taxon>
        <taxon>Streptomyces</taxon>
    </lineage>
</organism>
<dbReference type="CDD" id="cd06173">
    <property type="entry name" value="MFS_MefA_like"/>
    <property type="match status" value="1"/>
</dbReference>
<name>A0ABX1AJA5_9ACTN</name>
<keyword evidence="3 6" id="KW-0812">Transmembrane</keyword>
<dbReference type="PANTHER" id="PTHR23513:SF18">
    <property type="entry name" value="INTEGRAL MEMBRANE PROTEIN"/>
    <property type="match status" value="1"/>
</dbReference>
<evidence type="ECO:0000256" key="3">
    <source>
        <dbReference type="ARBA" id="ARBA00022692"/>
    </source>
</evidence>
<keyword evidence="8" id="KW-1185">Reference proteome</keyword>
<feature type="transmembrane region" description="Helical" evidence="6">
    <location>
        <begin position="414"/>
        <end position="434"/>
    </location>
</feature>
<dbReference type="Pfam" id="PF07690">
    <property type="entry name" value="MFS_1"/>
    <property type="match status" value="1"/>
</dbReference>
<feature type="transmembrane region" description="Helical" evidence="6">
    <location>
        <begin position="241"/>
        <end position="262"/>
    </location>
</feature>
<evidence type="ECO:0000313" key="7">
    <source>
        <dbReference type="EMBL" id="NJP65929.1"/>
    </source>
</evidence>
<feature type="transmembrane region" description="Helical" evidence="6">
    <location>
        <begin position="154"/>
        <end position="177"/>
    </location>
</feature>
<dbReference type="RefSeq" id="WP_167932450.1">
    <property type="nucleotide sequence ID" value="NZ_JAAVJB010000029.1"/>
</dbReference>
<feature type="transmembrane region" description="Helical" evidence="6">
    <location>
        <begin position="183"/>
        <end position="203"/>
    </location>
</feature>
<dbReference type="Proteomes" id="UP000746503">
    <property type="component" value="Unassembled WGS sequence"/>
</dbReference>
<dbReference type="EMBL" id="JAAVJB010000029">
    <property type="protein sequence ID" value="NJP65929.1"/>
    <property type="molecule type" value="Genomic_DNA"/>
</dbReference>
<dbReference type="InterPro" id="IPR011701">
    <property type="entry name" value="MFS"/>
</dbReference>
<evidence type="ECO:0000313" key="8">
    <source>
        <dbReference type="Proteomes" id="UP000746503"/>
    </source>
</evidence>
<dbReference type="InterPro" id="IPR036259">
    <property type="entry name" value="MFS_trans_sf"/>
</dbReference>
<comment type="caution">
    <text evidence="7">The sequence shown here is derived from an EMBL/GenBank/DDBJ whole genome shotgun (WGS) entry which is preliminary data.</text>
</comment>
<feature type="transmembrane region" description="Helical" evidence="6">
    <location>
        <begin position="21"/>
        <end position="48"/>
    </location>
</feature>
<reference evidence="7 8" key="1">
    <citation type="submission" date="2020-03" db="EMBL/GenBank/DDBJ databases">
        <title>Draft genome of Streptomyces sp. ventii, isolated from the Axial Seamount in the Pacific Ocean, and resequencing of the two type strains Streptomyces lonarensis strain NCL 716 and Streptomyces bohaiensis strain 11A07.</title>
        <authorList>
            <person name="Loughran R.M."/>
            <person name="Pfannmuller K.M."/>
            <person name="Wasson B.J."/>
            <person name="Deadmond M.C."/>
            <person name="Paddock B.E."/>
            <person name="Koyack M.J."/>
            <person name="Gallegos D.A."/>
            <person name="Mitchell E.A."/>
            <person name="Ushijima B."/>
            <person name="Saw J.H."/>
            <person name="Mcphail K.L."/>
            <person name="Videau P."/>
        </authorList>
    </citation>
    <scope>NUCLEOTIDE SEQUENCE [LARGE SCALE GENOMIC DNA]</scope>
    <source>
        <strain evidence="8">5675061</strain>
    </source>
</reference>
<comment type="subcellular location">
    <subcellularLocation>
        <location evidence="1">Cell membrane</location>
        <topology evidence="1">Multi-pass membrane protein</topology>
    </subcellularLocation>
</comment>
<evidence type="ECO:0000256" key="2">
    <source>
        <dbReference type="ARBA" id="ARBA00022475"/>
    </source>
</evidence>
<proteinExistence type="predicted"/>
<evidence type="ECO:0000256" key="1">
    <source>
        <dbReference type="ARBA" id="ARBA00004651"/>
    </source>
</evidence>
<dbReference type="SUPFAM" id="SSF103473">
    <property type="entry name" value="MFS general substrate transporter"/>
    <property type="match status" value="1"/>
</dbReference>
<keyword evidence="2" id="KW-1003">Cell membrane</keyword>
<feature type="transmembrane region" description="Helical" evidence="6">
    <location>
        <begin position="274"/>
        <end position="295"/>
    </location>
</feature>
<keyword evidence="4 6" id="KW-1133">Transmembrane helix</keyword>